<dbReference type="RefSeq" id="WP_143104111.1">
    <property type="nucleotide sequence ID" value="NZ_FOYI01000003.1"/>
</dbReference>
<dbReference type="Proteomes" id="UP000199302">
    <property type="component" value="Unassembled WGS sequence"/>
</dbReference>
<protein>
    <submittedName>
        <fullName evidence="1">Uncharacterized protein</fullName>
    </submittedName>
</protein>
<name>A0A1I6DGD7_9RHOB</name>
<evidence type="ECO:0000313" key="1">
    <source>
        <dbReference type="EMBL" id="SFR04540.1"/>
    </source>
</evidence>
<accession>A0A1I6DGD7</accession>
<reference evidence="1 2" key="1">
    <citation type="submission" date="2016-10" db="EMBL/GenBank/DDBJ databases">
        <authorList>
            <person name="de Groot N.N."/>
        </authorList>
    </citation>
    <scope>NUCLEOTIDE SEQUENCE [LARGE SCALE GENOMIC DNA]</scope>
    <source>
        <strain evidence="2">KMM 9023,NRIC 0796,JCM 17311,KCTC 23692</strain>
    </source>
</reference>
<keyword evidence="2" id="KW-1185">Reference proteome</keyword>
<dbReference type="EMBL" id="FOYI01000003">
    <property type="protein sequence ID" value="SFR04540.1"/>
    <property type="molecule type" value="Genomic_DNA"/>
</dbReference>
<gene>
    <name evidence="1" type="ORF">SAMN04515673_103195</name>
</gene>
<organism evidence="1 2">
    <name type="scientific">Poseidonocella sedimentorum</name>
    <dbReference type="NCBI Taxonomy" id="871652"/>
    <lineage>
        <taxon>Bacteria</taxon>
        <taxon>Pseudomonadati</taxon>
        <taxon>Pseudomonadota</taxon>
        <taxon>Alphaproteobacteria</taxon>
        <taxon>Rhodobacterales</taxon>
        <taxon>Roseobacteraceae</taxon>
        <taxon>Poseidonocella</taxon>
    </lineage>
</organism>
<evidence type="ECO:0000313" key="2">
    <source>
        <dbReference type="Proteomes" id="UP000199302"/>
    </source>
</evidence>
<proteinExistence type="predicted"/>
<sequence length="128" mass="14323">MTTHFRQFICAETAIYVGTLPCLRKSGLAAKLRVPLERVGFEDLTPELVTLNCPAVIFAPLFCSEFDAIELAQRLAELGFTGLFRPVCQPLPKPEMVEREIRAMAPGLDVKLYELHETPRHQLALVDA</sequence>
<dbReference type="OrthoDB" id="7864872at2"/>
<dbReference type="AlphaFoldDB" id="A0A1I6DGD7"/>
<dbReference type="STRING" id="871652.SAMN04515673_103195"/>